<sequence>MTHSSELNWSFSSLGCPELGLEEIVKLAQQYDLSRLELRTVEDRVDLPELFKGRYGNAETLSRYLSDEGMSVVALDASLKLVGNTPSDRDEFLKFMEWADALGAPNVRIFDGGSFTPELGEADMEAALETISWWRGEQAGNGWKADIMVETHDCLTATRAVQQLQAALSDPVRILWDTHHTWKKADEKIEDTWAALKEWIPHVHVKDSISEPSARHPFTYVMLGDGEFDLASTVDLLRGEAFQGTVSIEWERKWHPYLPPLGDALKRARELGWW</sequence>
<name>A0A6B2M2G1_9BACT</name>
<protein>
    <submittedName>
        <fullName evidence="2">TIM barrel protein</fullName>
    </submittedName>
</protein>
<comment type="caution">
    <text evidence="2">The sequence shown here is derived from an EMBL/GenBank/DDBJ whole genome shotgun (WGS) entry which is preliminary data.</text>
</comment>
<dbReference type="SUPFAM" id="SSF51658">
    <property type="entry name" value="Xylose isomerase-like"/>
    <property type="match status" value="1"/>
</dbReference>
<evidence type="ECO:0000313" key="2">
    <source>
        <dbReference type="EMBL" id="NDV62267.1"/>
    </source>
</evidence>
<evidence type="ECO:0000313" key="3">
    <source>
        <dbReference type="Proteomes" id="UP000478417"/>
    </source>
</evidence>
<reference evidence="2 3" key="1">
    <citation type="submission" date="2020-02" db="EMBL/GenBank/DDBJ databases">
        <title>Albibacoteraceae fam. nov., the first described family within the subdivision 4 Verrucomicrobia.</title>
        <authorList>
            <person name="Xi F."/>
        </authorList>
    </citation>
    <scope>NUCLEOTIDE SEQUENCE [LARGE SCALE GENOMIC DNA]</scope>
    <source>
        <strain evidence="2 3">CK1056</strain>
    </source>
</reference>
<dbReference type="InterPro" id="IPR050312">
    <property type="entry name" value="IolE/XylAMocC-like"/>
</dbReference>
<evidence type="ECO:0000259" key="1">
    <source>
        <dbReference type="Pfam" id="PF01261"/>
    </source>
</evidence>
<dbReference type="Gene3D" id="3.20.20.150">
    <property type="entry name" value="Divalent-metal-dependent TIM barrel enzymes"/>
    <property type="match status" value="1"/>
</dbReference>
<keyword evidence="3" id="KW-1185">Reference proteome</keyword>
<organism evidence="2 3">
    <name type="scientific">Oceanipulchritudo coccoides</name>
    <dbReference type="NCBI Taxonomy" id="2706888"/>
    <lineage>
        <taxon>Bacteria</taxon>
        <taxon>Pseudomonadati</taxon>
        <taxon>Verrucomicrobiota</taxon>
        <taxon>Opitutia</taxon>
        <taxon>Puniceicoccales</taxon>
        <taxon>Oceanipulchritudinaceae</taxon>
        <taxon>Oceanipulchritudo</taxon>
    </lineage>
</organism>
<dbReference type="AlphaFoldDB" id="A0A6B2M2G1"/>
<feature type="domain" description="Xylose isomerase-like TIM barrel" evidence="1">
    <location>
        <begin position="46"/>
        <end position="260"/>
    </location>
</feature>
<gene>
    <name evidence="2" type="ORF">G0Q06_07395</name>
</gene>
<dbReference type="InterPro" id="IPR013022">
    <property type="entry name" value="Xyl_isomerase-like_TIM-brl"/>
</dbReference>
<dbReference type="PANTHER" id="PTHR12110">
    <property type="entry name" value="HYDROXYPYRUVATE ISOMERASE"/>
    <property type="match status" value="1"/>
</dbReference>
<dbReference type="EMBL" id="JAAGNX010000002">
    <property type="protein sequence ID" value="NDV62267.1"/>
    <property type="molecule type" value="Genomic_DNA"/>
</dbReference>
<dbReference type="RefSeq" id="WP_163964014.1">
    <property type="nucleotide sequence ID" value="NZ_JAAGNX010000002.1"/>
</dbReference>
<proteinExistence type="predicted"/>
<dbReference type="InterPro" id="IPR036237">
    <property type="entry name" value="Xyl_isomerase-like_sf"/>
</dbReference>
<accession>A0A6B2M2G1</accession>
<dbReference type="Proteomes" id="UP000478417">
    <property type="component" value="Unassembled WGS sequence"/>
</dbReference>
<dbReference type="Pfam" id="PF01261">
    <property type="entry name" value="AP_endonuc_2"/>
    <property type="match status" value="1"/>
</dbReference>